<dbReference type="AlphaFoldDB" id="A0A0D4DCE0"/>
<dbReference type="InterPro" id="IPR043504">
    <property type="entry name" value="Peptidase_S1_PA_chymotrypsin"/>
</dbReference>
<sequence>MLQIRFGSLGAWGTALLIDERCLLTCAHNVFSKGQAAVSASFHRAYNSEMPPVTTGVEVDCAFIKRVFKVGHDRTWDIAVLRLAEPIYKVQPLRLGVVTEHQQPDPNLTVAGYPGSRHYRMWEEQELVRGVAWQINVRMRLFQAGLAFKDENPSDGIVKTTATAKTPPIGMYG</sequence>
<dbReference type="EMBL" id="CP011000">
    <property type="protein sequence ID" value="AJT61599.1"/>
    <property type="molecule type" value="Genomic_DNA"/>
</dbReference>
<name>A0A0D4DCE0_RHIML</name>
<accession>A0A0D4DCE0</accession>
<keyword evidence="1" id="KW-0614">Plasmid</keyword>
<dbReference type="RefSeq" id="WP_172682354.1">
    <property type="nucleotide sequence ID" value="NZ_CP011000.1"/>
</dbReference>
<proteinExistence type="predicted"/>
<dbReference type="Gene3D" id="2.40.10.10">
    <property type="entry name" value="Trypsin-like serine proteases"/>
    <property type="match status" value="2"/>
</dbReference>
<evidence type="ECO:0008006" key="2">
    <source>
        <dbReference type="Google" id="ProtNLM"/>
    </source>
</evidence>
<dbReference type="InterPro" id="IPR009003">
    <property type="entry name" value="Peptidase_S1_PA"/>
</dbReference>
<protein>
    <recommendedName>
        <fullName evidence="2">Serine protease</fullName>
    </recommendedName>
</protein>
<reference evidence="1" key="1">
    <citation type="journal article" date="2015" name="Proc. Natl. Acad. Sci. U.S.A.">
        <title>Rhizobial peptidase HrrP cleaves host-encoded signaling peptides and mediates symbiotic compatibility.</title>
        <authorList>
            <person name="Price P.A."/>
            <person name="Tanner H.R."/>
            <person name="Dillon B.A."/>
            <person name="Shabab M."/>
            <person name="Walker G.C."/>
            <person name="Griffitts J.S."/>
        </authorList>
    </citation>
    <scope>NUCLEOTIDE SEQUENCE</scope>
    <source>
        <strain evidence="1">USDA1963</strain>
        <plasmid evidence="1">pHRB800</plasmid>
    </source>
</reference>
<evidence type="ECO:0000313" key="1">
    <source>
        <dbReference type="EMBL" id="AJT61599.1"/>
    </source>
</evidence>
<dbReference type="Pfam" id="PF13365">
    <property type="entry name" value="Trypsin_2"/>
    <property type="match status" value="1"/>
</dbReference>
<geneLocation type="plasmid" evidence="1">
    <name>pHRB800</name>
</geneLocation>
<dbReference type="SUPFAM" id="SSF50494">
    <property type="entry name" value="Trypsin-like serine proteases"/>
    <property type="match status" value="1"/>
</dbReference>
<organism evidence="1">
    <name type="scientific">Rhizobium meliloti</name>
    <name type="common">Ensifer meliloti</name>
    <name type="synonym">Sinorhizobium meliloti</name>
    <dbReference type="NCBI Taxonomy" id="382"/>
    <lineage>
        <taxon>Bacteria</taxon>
        <taxon>Pseudomonadati</taxon>
        <taxon>Pseudomonadota</taxon>
        <taxon>Alphaproteobacteria</taxon>
        <taxon>Hyphomicrobiales</taxon>
        <taxon>Rhizobiaceae</taxon>
        <taxon>Sinorhizobium/Ensifer group</taxon>
        <taxon>Sinorhizobium</taxon>
    </lineage>
</organism>